<organism evidence="1">
    <name type="scientific">marine sediment metagenome</name>
    <dbReference type="NCBI Taxonomy" id="412755"/>
    <lineage>
        <taxon>unclassified sequences</taxon>
        <taxon>metagenomes</taxon>
        <taxon>ecological metagenomes</taxon>
    </lineage>
</organism>
<sequence length="55" mass="6321">NTLTVRLNSLSTPRDNMAIREICQTLNDYEAVFPGTNPRLFFKTATLETARDQEF</sequence>
<gene>
    <name evidence="1" type="ORF">S12H4_10372</name>
</gene>
<feature type="non-terminal residue" evidence="1">
    <location>
        <position position="1"/>
    </location>
</feature>
<comment type="caution">
    <text evidence="1">The sequence shown here is derived from an EMBL/GenBank/DDBJ whole genome shotgun (WGS) entry which is preliminary data.</text>
</comment>
<protein>
    <submittedName>
        <fullName evidence="1">Uncharacterized protein</fullName>
    </submittedName>
</protein>
<accession>X1R795</accession>
<proteinExistence type="predicted"/>
<dbReference type="AlphaFoldDB" id="X1R795"/>
<dbReference type="EMBL" id="BARW01004420">
    <property type="protein sequence ID" value="GAI62906.1"/>
    <property type="molecule type" value="Genomic_DNA"/>
</dbReference>
<evidence type="ECO:0000313" key="1">
    <source>
        <dbReference type="EMBL" id="GAI62906.1"/>
    </source>
</evidence>
<reference evidence="1" key="1">
    <citation type="journal article" date="2014" name="Front. Microbiol.">
        <title>High frequency of phylogenetically diverse reductive dehalogenase-homologous genes in deep subseafloor sedimentary metagenomes.</title>
        <authorList>
            <person name="Kawai M."/>
            <person name="Futagami T."/>
            <person name="Toyoda A."/>
            <person name="Takaki Y."/>
            <person name="Nishi S."/>
            <person name="Hori S."/>
            <person name="Arai W."/>
            <person name="Tsubouchi T."/>
            <person name="Morono Y."/>
            <person name="Uchiyama I."/>
            <person name="Ito T."/>
            <person name="Fujiyama A."/>
            <person name="Inagaki F."/>
            <person name="Takami H."/>
        </authorList>
    </citation>
    <scope>NUCLEOTIDE SEQUENCE</scope>
    <source>
        <strain evidence="1">Expedition CK06-06</strain>
    </source>
</reference>
<name>X1R795_9ZZZZ</name>